<proteinExistence type="predicted"/>
<dbReference type="Proteomes" id="UP000092154">
    <property type="component" value="Unassembled WGS sequence"/>
</dbReference>
<dbReference type="InParanoid" id="A0A1B7N9A4"/>
<dbReference type="EMBL" id="KV448181">
    <property type="protein sequence ID" value="OAX41404.1"/>
    <property type="molecule type" value="Genomic_DNA"/>
</dbReference>
<keyword evidence="2" id="KW-1185">Reference proteome</keyword>
<gene>
    <name evidence="1" type="ORF">K503DRAFT_502386</name>
</gene>
<evidence type="ECO:0000313" key="1">
    <source>
        <dbReference type="EMBL" id="OAX41404.1"/>
    </source>
</evidence>
<accession>A0A1B7N9A4</accession>
<name>A0A1B7N9A4_9AGAM</name>
<reference evidence="1 2" key="1">
    <citation type="submission" date="2016-06" db="EMBL/GenBank/DDBJ databases">
        <title>Comparative genomics of the ectomycorrhizal sister species Rhizopogon vinicolor and Rhizopogon vesiculosus (Basidiomycota: Boletales) reveals a divergence of the mating type B locus.</title>
        <authorList>
            <consortium name="DOE Joint Genome Institute"/>
            <person name="Mujic A.B."/>
            <person name="Kuo A."/>
            <person name="Tritt A."/>
            <person name="Lipzen A."/>
            <person name="Chen C."/>
            <person name="Johnson J."/>
            <person name="Sharma A."/>
            <person name="Barry K."/>
            <person name="Grigoriev I.V."/>
            <person name="Spatafora J.W."/>
        </authorList>
    </citation>
    <scope>NUCLEOTIDE SEQUENCE [LARGE SCALE GENOMIC DNA]</scope>
    <source>
        <strain evidence="1 2">AM-OR11-026</strain>
    </source>
</reference>
<organism evidence="1 2">
    <name type="scientific">Rhizopogon vinicolor AM-OR11-026</name>
    <dbReference type="NCBI Taxonomy" id="1314800"/>
    <lineage>
        <taxon>Eukaryota</taxon>
        <taxon>Fungi</taxon>
        <taxon>Dikarya</taxon>
        <taxon>Basidiomycota</taxon>
        <taxon>Agaricomycotina</taxon>
        <taxon>Agaricomycetes</taxon>
        <taxon>Agaricomycetidae</taxon>
        <taxon>Boletales</taxon>
        <taxon>Suillineae</taxon>
        <taxon>Rhizopogonaceae</taxon>
        <taxon>Rhizopogon</taxon>
    </lineage>
</organism>
<dbReference type="OrthoDB" id="2672295at2759"/>
<sequence>MPCSAAVSALHTIARAYLYNDIRLYQHNTPHLFLRTVRESFGGHCPAHALHLKCDRLTWGYEDAEGYSRLAGEIITCCTKLRYLEGDHWGLRYACASGSSLPEYPYLKKLKVFSLNFWILPPLLSRFNLHTQILREGVPSSLETFAFSWYRTTVQHEVRKLLRWNWQPSLWSLDVYHPIVKIDSEKSFESRHREPYN</sequence>
<dbReference type="AlphaFoldDB" id="A0A1B7N9A4"/>
<evidence type="ECO:0000313" key="2">
    <source>
        <dbReference type="Proteomes" id="UP000092154"/>
    </source>
</evidence>
<protein>
    <submittedName>
        <fullName evidence="1">Uncharacterized protein</fullName>
    </submittedName>
</protein>